<evidence type="ECO:0000313" key="3">
    <source>
        <dbReference type="Proteomes" id="UP001230328"/>
    </source>
</evidence>
<protein>
    <recommendedName>
        <fullName evidence="4">DUF5133 domain-containing protein</fullName>
    </recommendedName>
</protein>
<evidence type="ECO:0000313" key="2">
    <source>
        <dbReference type="EMBL" id="MDQ1032428.1"/>
    </source>
</evidence>
<feature type="region of interest" description="Disordered" evidence="1">
    <location>
        <begin position="79"/>
        <end position="110"/>
    </location>
</feature>
<feature type="region of interest" description="Disordered" evidence="1">
    <location>
        <begin position="1"/>
        <end position="20"/>
    </location>
</feature>
<proteinExistence type="predicted"/>
<keyword evidence="3" id="KW-1185">Reference proteome</keyword>
<organism evidence="2 3">
    <name type="scientific">Streptomyces umbrinus</name>
    <dbReference type="NCBI Taxonomy" id="67370"/>
    <lineage>
        <taxon>Bacteria</taxon>
        <taxon>Bacillati</taxon>
        <taxon>Actinomycetota</taxon>
        <taxon>Actinomycetes</taxon>
        <taxon>Kitasatosporales</taxon>
        <taxon>Streptomycetaceae</taxon>
        <taxon>Streptomyces</taxon>
        <taxon>Streptomyces phaeochromogenes group</taxon>
    </lineage>
</organism>
<dbReference type="Proteomes" id="UP001230328">
    <property type="component" value="Unassembled WGS sequence"/>
</dbReference>
<evidence type="ECO:0008006" key="4">
    <source>
        <dbReference type="Google" id="ProtNLM"/>
    </source>
</evidence>
<evidence type="ECO:0000256" key="1">
    <source>
        <dbReference type="SAM" id="MobiDB-lite"/>
    </source>
</evidence>
<comment type="caution">
    <text evidence="2">The sequence shown here is derived from an EMBL/GenBank/DDBJ whole genome shotgun (WGS) entry which is preliminary data.</text>
</comment>
<name>A0ABU0T9E7_9ACTN</name>
<reference evidence="2 3" key="1">
    <citation type="submission" date="2023-07" db="EMBL/GenBank/DDBJ databases">
        <title>Comparative genomics of wheat-associated soil bacteria to identify genetic determinants of phenazine resistance.</title>
        <authorList>
            <person name="Mouncey N."/>
        </authorList>
    </citation>
    <scope>NUCLEOTIDE SEQUENCE [LARGE SCALE GENOMIC DNA]</scope>
    <source>
        <strain evidence="2 3">V2I4</strain>
    </source>
</reference>
<dbReference type="InterPro" id="IPR033457">
    <property type="entry name" value="DUF5133"/>
</dbReference>
<dbReference type="Pfam" id="PF17196">
    <property type="entry name" value="DUF5133"/>
    <property type="match status" value="1"/>
</dbReference>
<dbReference type="EMBL" id="JAUSZI010000002">
    <property type="protein sequence ID" value="MDQ1032428.1"/>
    <property type="molecule type" value="Genomic_DNA"/>
</dbReference>
<gene>
    <name evidence="2" type="ORF">QF035_010010</name>
</gene>
<sequence>MTRKAEEAEEVGGVSPMLMPHPATLRRLVDEYEALIAPEAEGGAVARQDQREQDLAYTLCVSTGTRDVRRALERARRHLAAARQPVVPMAPRPPGTGGTQVRDGGEAVTR</sequence>
<accession>A0ABU0T9E7</accession>